<feature type="chain" id="PRO_5046135356" description="Outer membrane protein beta-barrel domain-containing protein" evidence="1">
    <location>
        <begin position="21"/>
        <end position="407"/>
    </location>
</feature>
<keyword evidence="3" id="KW-1185">Reference proteome</keyword>
<reference evidence="3" key="1">
    <citation type="submission" date="2024-03" db="EMBL/GenBank/DDBJ databases">
        <title>Chitinophaga horti sp. nov., isolated from garden soil.</title>
        <authorList>
            <person name="Lee D.S."/>
            <person name="Han D.M."/>
            <person name="Baek J.H."/>
            <person name="Choi D.G."/>
            <person name="Jeon J.H."/>
            <person name="Jeon C.O."/>
        </authorList>
    </citation>
    <scope>NUCLEOTIDE SEQUENCE [LARGE SCALE GENOMIC DNA]</scope>
    <source>
        <strain evidence="3">GPA1</strain>
    </source>
</reference>
<name>A0ABZ2YJE0_9BACT</name>
<gene>
    <name evidence="2" type="ORF">WJU16_15940</name>
</gene>
<dbReference type="EMBL" id="CP149822">
    <property type="protein sequence ID" value="WZN39494.1"/>
    <property type="molecule type" value="Genomic_DNA"/>
</dbReference>
<keyword evidence="1" id="KW-0732">Signal</keyword>
<evidence type="ECO:0000313" key="2">
    <source>
        <dbReference type="EMBL" id="WZN39494.1"/>
    </source>
</evidence>
<evidence type="ECO:0000256" key="1">
    <source>
        <dbReference type="SAM" id="SignalP"/>
    </source>
</evidence>
<accession>A0ABZ2YJE0</accession>
<evidence type="ECO:0008006" key="4">
    <source>
        <dbReference type="Google" id="ProtNLM"/>
    </source>
</evidence>
<feature type="signal peptide" evidence="1">
    <location>
        <begin position="1"/>
        <end position="20"/>
    </location>
</feature>
<organism evidence="2 3">
    <name type="scientific">Chitinophaga pollutisoli</name>
    <dbReference type="NCBI Taxonomy" id="3133966"/>
    <lineage>
        <taxon>Bacteria</taxon>
        <taxon>Pseudomonadati</taxon>
        <taxon>Bacteroidota</taxon>
        <taxon>Chitinophagia</taxon>
        <taxon>Chitinophagales</taxon>
        <taxon>Chitinophagaceae</taxon>
        <taxon>Chitinophaga</taxon>
    </lineage>
</organism>
<proteinExistence type="predicted"/>
<dbReference type="Proteomes" id="UP001485459">
    <property type="component" value="Chromosome"/>
</dbReference>
<evidence type="ECO:0000313" key="3">
    <source>
        <dbReference type="Proteomes" id="UP001485459"/>
    </source>
</evidence>
<protein>
    <recommendedName>
        <fullName evidence="4">Outer membrane protein beta-barrel domain-containing protein</fullName>
    </recommendedName>
</protein>
<sequence>MKSSLYLVMALLLFISPAFAQQQYVPATIIFPSGDSLAGEMDYRKWDAEPLSVNFRHSGAVTNYSADKLSGFRIHENNETYTSIHTKLDITNETVEYLSSDRPREFAEGHFFYRIMLQGPIQLLLYTDKRMRQHFAIRDQDTVLHLIRESRYISNPESVFNGKLQVLNYFRQQLTLYMGDCKTKTNYDALDYRTDQLTRAILRYTACKLPGTVVEAPKKDKHMRAMFGVMAGGSFNSFKLTGEHMVARNSIKGSVSPTFGMFLDLPLSRRRQQFSLNTELVYDNIKFQSDGKRDKVDVNFNYMSLQVLLRYTYPLGQLRPYINGGMGLMAKVGKGTDIYGREGNYTTTDALGGGRQLTMPIVAGLGVRYQRLNAELRIKPSYAIEDYILLNARTNTMQVLVRYILRQ</sequence>
<dbReference type="RefSeq" id="WP_341834477.1">
    <property type="nucleotide sequence ID" value="NZ_CP149822.1"/>
</dbReference>